<dbReference type="Gene3D" id="3.40.50.300">
    <property type="entry name" value="P-loop containing nucleotide triphosphate hydrolases"/>
    <property type="match status" value="1"/>
</dbReference>
<protein>
    <submittedName>
        <fullName evidence="1">AAA family ATPase</fullName>
    </submittedName>
</protein>
<gene>
    <name evidence="1" type="ORF">AB3G37_12470</name>
</gene>
<dbReference type="AlphaFoldDB" id="A0AB39VIR2"/>
<dbReference type="Pfam" id="PF13671">
    <property type="entry name" value="AAA_33"/>
    <property type="match status" value="1"/>
</dbReference>
<evidence type="ECO:0000313" key="1">
    <source>
        <dbReference type="EMBL" id="XDU70408.1"/>
    </source>
</evidence>
<dbReference type="SUPFAM" id="SSF52540">
    <property type="entry name" value="P-loop containing nucleoside triphosphate hydrolases"/>
    <property type="match status" value="1"/>
</dbReference>
<name>A0AB39VIR2_9GAMM</name>
<reference evidence="1" key="1">
    <citation type="submission" date="2024-07" db="EMBL/GenBank/DDBJ databases">
        <authorList>
            <person name="Biller S.J."/>
        </authorList>
    </citation>
    <scope>NUCLEOTIDE SEQUENCE</scope>
    <source>
        <strain evidence="1">WC2420</strain>
    </source>
</reference>
<dbReference type="InterPro" id="IPR027417">
    <property type="entry name" value="P-loop_NTPase"/>
</dbReference>
<organism evidence="1">
    <name type="scientific">Rouxiella sp. WC2420</name>
    <dbReference type="NCBI Taxonomy" id="3234145"/>
    <lineage>
        <taxon>Bacteria</taxon>
        <taxon>Pseudomonadati</taxon>
        <taxon>Pseudomonadota</taxon>
        <taxon>Gammaproteobacteria</taxon>
        <taxon>Enterobacterales</taxon>
        <taxon>Yersiniaceae</taxon>
        <taxon>Rouxiella</taxon>
    </lineage>
</organism>
<dbReference type="RefSeq" id="WP_369787955.1">
    <property type="nucleotide sequence ID" value="NZ_CP165628.1"/>
</dbReference>
<proteinExistence type="predicted"/>
<sequence length="166" mass="18395">MNHVSLTDQPTLHLLCGKIASGKSTLSARLAADSGTIVIAEDTWLTALFAEEMHSVADYVRCSAKLKMAMKPHLISLLRAGVSVVLDFPANTVTNREWMKSIIRDSAANHCLHYLKVPDEVCKSRLRARNEAAAHDFSATDEQFDLITRYFQEPGADEGFNIVEYA</sequence>
<accession>A0AB39VIR2</accession>
<dbReference type="EMBL" id="CP165628">
    <property type="protein sequence ID" value="XDU70408.1"/>
    <property type="molecule type" value="Genomic_DNA"/>
</dbReference>